<dbReference type="AlphaFoldDB" id="A0A9X2KUR3"/>
<evidence type="ECO:0000256" key="1">
    <source>
        <dbReference type="SAM" id="Phobius"/>
    </source>
</evidence>
<proteinExistence type="predicted"/>
<keyword evidence="1" id="KW-0812">Transmembrane</keyword>
<feature type="transmembrane region" description="Helical" evidence="1">
    <location>
        <begin position="31"/>
        <end position="48"/>
    </location>
</feature>
<feature type="transmembrane region" description="Helical" evidence="1">
    <location>
        <begin position="55"/>
        <end position="74"/>
    </location>
</feature>
<gene>
    <name evidence="2" type="ORF">MKO06_00595</name>
</gene>
<feature type="transmembrane region" description="Helical" evidence="1">
    <location>
        <begin position="80"/>
        <end position="100"/>
    </location>
</feature>
<name>A0A9X2KUR3_9FLAO</name>
<feature type="transmembrane region" description="Helical" evidence="1">
    <location>
        <begin position="112"/>
        <end position="136"/>
    </location>
</feature>
<dbReference type="RefSeq" id="WP_241550397.1">
    <property type="nucleotide sequence ID" value="NZ_JANCNS010000001.1"/>
</dbReference>
<feature type="transmembrane region" description="Helical" evidence="1">
    <location>
        <begin position="7"/>
        <end position="25"/>
    </location>
</feature>
<evidence type="ECO:0008006" key="4">
    <source>
        <dbReference type="Google" id="ProtNLM"/>
    </source>
</evidence>
<reference evidence="2" key="1">
    <citation type="submission" date="2022-07" db="EMBL/GenBank/DDBJ databases">
        <title>Gramela sediminis sp. nov., isolated from deep-sea sediment of the Indian Ocean.</title>
        <authorList>
            <person name="Shi H."/>
        </authorList>
    </citation>
    <scope>NUCLEOTIDE SEQUENCE</scope>
    <source>
        <strain evidence="2">GC03-9</strain>
    </source>
</reference>
<dbReference type="Proteomes" id="UP001155280">
    <property type="component" value="Unassembled WGS sequence"/>
</dbReference>
<keyword evidence="1" id="KW-0472">Membrane</keyword>
<feature type="transmembrane region" description="Helical" evidence="1">
    <location>
        <begin position="171"/>
        <end position="192"/>
    </location>
</feature>
<feature type="transmembrane region" description="Helical" evidence="1">
    <location>
        <begin position="198"/>
        <end position="216"/>
    </location>
</feature>
<keyword evidence="1" id="KW-1133">Transmembrane helix</keyword>
<keyword evidence="3" id="KW-1185">Reference proteome</keyword>
<accession>A0A9X2KUR3</accession>
<evidence type="ECO:0000313" key="2">
    <source>
        <dbReference type="EMBL" id="MCP9198387.1"/>
    </source>
</evidence>
<protein>
    <recommendedName>
        <fullName evidence="4">YhhN-like protein</fullName>
    </recommendedName>
</protein>
<feature type="transmembrane region" description="Helical" evidence="1">
    <location>
        <begin position="142"/>
        <end position="159"/>
    </location>
</feature>
<sequence>MSSKISFSVTGIILVLLNFMIILQMDLEYSRWARLISTTCILSMLLFYGNRDRSLFTAFSLFILADILLFYYEYDLFNAMTFLTRISAYVMLIILVAPELKKLQVNLFQKIIFLTVFGLNFGMLILLVDMVPAAFRYKGMDFLFYLYGLSMMGMVIAAISYSNRYSSRKSFYFTLATLCLVFSDISSFIAYYLDFQQFYFADRFFYILAIMGLVKFSALSEKHQAVAGLERL</sequence>
<comment type="caution">
    <text evidence="2">The sequence shown here is derived from an EMBL/GenBank/DDBJ whole genome shotgun (WGS) entry which is preliminary data.</text>
</comment>
<dbReference type="EMBL" id="JANCNS010000001">
    <property type="protein sequence ID" value="MCP9198387.1"/>
    <property type="molecule type" value="Genomic_DNA"/>
</dbReference>
<evidence type="ECO:0000313" key="3">
    <source>
        <dbReference type="Proteomes" id="UP001155280"/>
    </source>
</evidence>
<organism evidence="2 3">
    <name type="scientific">Christiangramia oceanisediminis</name>
    <dbReference type="NCBI Taxonomy" id="2920386"/>
    <lineage>
        <taxon>Bacteria</taxon>
        <taxon>Pseudomonadati</taxon>
        <taxon>Bacteroidota</taxon>
        <taxon>Flavobacteriia</taxon>
        <taxon>Flavobacteriales</taxon>
        <taxon>Flavobacteriaceae</taxon>
        <taxon>Christiangramia</taxon>
    </lineage>
</organism>